<accession>A0ABV3ZN37</accession>
<evidence type="ECO:0000313" key="2">
    <source>
        <dbReference type="EMBL" id="MEX6691296.1"/>
    </source>
</evidence>
<dbReference type="Proteomes" id="UP001560573">
    <property type="component" value="Unassembled WGS sequence"/>
</dbReference>
<dbReference type="CDD" id="cd08566">
    <property type="entry name" value="GDPD_AtGDE_like"/>
    <property type="match status" value="1"/>
</dbReference>
<dbReference type="SUPFAM" id="SSF51695">
    <property type="entry name" value="PLC-like phosphodiesterases"/>
    <property type="match status" value="1"/>
</dbReference>
<gene>
    <name evidence="2" type="ORF">QTN47_27550</name>
</gene>
<dbReference type="EMBL" id="JAULBC010000016">
    <property type="protein sequence ID" value="MEX6691296.1"/>
    <property type="molecule type" value="Genomic_DNA"/>
</dbReference>
<dbReference type="PANTHER" id="PTHR46320:SF1">
    <property type="entry name" value="GLYCEROPHOSPHODIESTER PHOSPHODIESTERASE 1"/>
    <property type="match status" value="1"/>
</dbReference>
<evidence type="ECO:0000259" key="1">
    <source>
        <dbReference type="PROSITE" id="PS51704"/>
    </source>
</evidence>
<dbReference type="Gene3D" id="3.20.20.190">
    <property type="entry name" value="Phosphatidylinositol (PI) phosphodiesterase"/>
    <property type="match status" value="1"/>
</dbReference>
<dbReference type="PANTHER" id="PTHR46320">
    <property type="entry name" value="GLYCEROPHOSPHODIESTER PHOSPHODIESTERASE 1"/>
    <property type="match status" value="1"/>
</dbReference>
<organism evidence="2 3">
    <name type="scientific">Danxiaibacter flavus</name>
    <dbReference type="NCBI Taxonomy" id="3049108"/>
    <lineage>
        <taxon>Bacteria</taxon>
        <taxon>Pseudomonadati</taxon>
        <taxon>Bacteroidota</taxon>
        <taxon>Chitinophagia</taxon>
        <taxon>Chitinophagales</taxon>
        <taxon>Chitinophagaceae</taxon>
        <taxon>Danxiaibacter</taxon>
    </lineage>
</organism>
<dbReference type="Pfam" id="PF03009">
    <property type="entry name" value="GDPD"/>
    <property type="match status" value="1"/>
</dbReference>
<comment type="caution">
    <text evidence="2">The sequence shown here is derived from an EMBL/GenBank/DDBJ whole genome shotgun (WGS) entry which is preliminary data.</text>
</comment>
<name>A0ABV3ZN37_9BACT</name>
<feature type="domain" description="GP-PDE" evidence="1">
    <location>
        <begin position="31"/>
        <end position="262"/>
    </location>
</feature>
<protein>
    <submittedName>
        <fullName evidence="2">Glycerophosphodiester phosphodiesterase family protein</fullName>
    </submittedName>
</protein>
<proteinExistence type="predicted"/>
<sequence>MKKFLLPILGLFFINTVPAQKSLFPEINHRVVVIAHRGNHQHVPENTLASFEQAIACHADFVEMDLRTTKDGKMVIMHDATVNRTTNGSGKVSDLTYNELMQLTVRPASASDTGHYKIPLFEDALRICTGKIHIYLDFKDANVVQAYDLIKAAGMEKQIVVYLNKEEQYSQWKSAAPQMPLMASIPENIKTEEALNTFLKKTPVEFTDSADPAMIPFLNKRHVAVWLDIQGNDEGPAKWNDALKMGVQGLQSDHPEDLVKFLHQN</sequence>
<dbReference type="InterPro" id="IPR030395">
    <property type="entry name" value="GP_PDE_dom"/>
</dbReference>
<dbReference type="PROSITE" id="PS51704">
    <property type="entry name" value="GP_PDE"/>
    <property type="match status" value="1"/>
</dbReference>
<keyword evidence="3" id="KW-1185">Reference proteome</keyword>
<dbReference type="InterPro" id="IPR017946">
    <property type="entry name" value="PLC-like_Pdiesterase_TIM-brl"/>
</dbReference>
<dbReference type="RefSeq" id="WP_369332713.1">
    <property type="nucleotide sequence ID" value="NZ_JAULBC010000016.1"/>
</dbReference>
<evidence type="ECO:0000313" key="3">
    <source>
        <dbReference type="Proteomes" id="UP001560573"/>
    </source>
</evidence>
<reference evidence="2 3" key="1">
    <citation type="submission" date="2023-07" db="EMBL/GenBank/DDBJ databases">
        <authorList>
            <person name="Lian W.-H."/>
        </authorList>
    </citation>
    <scope>NUCLEOTIDE SEQUENCE [LARGE SCALE GENOMIC DNA]</scope>
    <source>
        <strain evidence="2 3">SYSU DXS3180</strain>
    </source>
</reference>